<feature type="domain" description="Type VII secretion system protein EccE" evidence="8">
    <location>
        <begin position="179"/>
        <end position="274"/>
    </location>
</feature>
<dbReference type="InterPro" id="IPR021368">
    <property type="entry name" value="T7SS_EccE"/>
</dbReference>
<evidence type="ECO:0000256" key="3">
    <source>
        <dbReference type="ARBA" id="ARBA00022475"/>
    </source>
</evidence>
<evidence type="ECO:0000256" key="2">
    <source>
        <dbReference type="ARBA" id="ARBA00007759"/>
    </source>
</evidence>
<dbReference type="InterPro" id="IPR050051">
    <property type="entry name" value="EccE_dom"/>
</dbReference>
<evidence type="ECO:0000313" key="9">
    <source>
        <dbReference type="EMBL" id="PHV65834.1"/>
    </source>
</evidence>
<feature type="transmembrane region" description="Helical" evidence="7">
    <location>
        <begin position="5"/>
        <end position="23"/>
    </location>
</feature>
<proteinExistence type="inferred from homology"/>
<reference evidence="9 10" key="1">
    <citation type="submission" date="2017-10" db="EMBL/GenBank/DDBJ databases">
        <title>The draft genome sequence of Williamsia sp. BULT 1.1 isolated from the semi-arid grassland soils from South Africa.</title>
        <authorList>
            <person name="Kabwe M.H."/>
            <person name="Govender N."/>
            <person name="Mutseka Lunga P."/>
            <person name="Vikram S."/>
            <person name="Makhalanyane T.P."/>
        </authorList>
    </citation>
    <scope>NUCLEOTIDE SEQUENCE [LARGE SCALE GENOMIC DNA]</scope>
    <source>
        <strain evidence="9 10">BULT 1.1</strain>
    </source>
</reference>
<dbReference type="GO" id="GO:0005886">
    <property type="term" value="C:plasma membrane"/>
    <property type="evidence" value="ECO:0007669"/>
    <property type="project" value="UniProtKB-SubCell"/>
</dbReference>
<evidence type="ECO:0000256" key="7">
    <source>
        <dbReference type="SAM" id="Phobius"/>
    </source>
</evidence>
<dbReference type="Proteomes" id="UP000225108">
    <property type="component" value="Unassembled WGS sequence"/>
</dbReference>
<keyword evidence="3" id="KW-1003">Cell membrane</keyword>
<evidence type="ECO:0000256" key="4">
    <source>
        <dbReference type="ARBA" id="ARBA00022692"/>
    </source>
</evidence>
<evidence type="ECO:0000256" key="5">
    <source>
        <dbReference type="ARBA" id="ARBA00022989"/>
    </source>
</evidence>
<comment type="subcellular location">
    <subcellularLocation>
        <location evidence="1">Cell membrane</location>
    </subcellularLocation>
</comment>
<protein>
    <submittedName>
        <fullName evidence="9">Type VII secretion protein EccE</fullName>
    </submittedName>
</protein>
<comment type="caution">
    <text evidence="9">The sequence shown here is derived from an EMBL/GenBank/DDBJ whole genome shotgun (WGS) entry which is preliminary data.</text>
</comment>
<gene>
    <name evidence="9" type="primary">eccE</name>
    <name evidence="9" type="ORF">CSW57_19220</name>
</gene>
<name>A0A2G3PJ46_WILMA</name>
<feature type="transmembrane region" description="Helical" evidence="7">
    <location>
        <begin position="29"/>
        <end position="48"/>
    </location>
</feature>
<organism evidence="9 10">
    <name type="scientific">Williamsia marianensis</name>
    <dbReference type="NCBI Taxonomy" id="85044"/>
    <lineage>
        <taxon>Bacteria</taxon>
        <taxon>Bacillati</taxon>
        <taxon>Actinomycetota</taxon>
        <taxon>Actinomycetes</taxon>
        <taxon>Mycobacteriales</taxon>
        <taxon>Nocardiaceae</taxon>
        <taxon>Williamsia</taxon>
    </lineage>
</organism>
<evidence type="ECO:0000256" key="1">
    <source>
        <dbReference type="ARBA" id="ARBA00004236"/>
    </source>
</evidence>
<comment type="similarity">
    <text evidence="2">Belongs to the EccE family.</text>
</comment>
<keyword evidence="5 7" id="KW-1133">Transmembrane helix</keyword>
<evidence type="ECO:0000259" key="8">
    <source>
        <dbReference type="Pfam" id="PF11203"/>
    </source>
</evidence>
<evidence type="ECO:0000313" key="10">
    <source>
        <dbReference type="Proteomes" id="UP000225108"/>
    </source>
</evidence>
<dbReference type="Pfam" id="PF11203">
    <property type="entry name" value="EccE"/>
    <property type="match status" value="1"/>
</dbReference>
<evidence type="ECO:0000256" key="6">
    <source>
        <dbReference type="ARBA" id="ARBA00023136"/>
    </source>
</evidence>
<keyword evidence="6 7" id="KW-0472">Membrane</keyword>
<dbReference type="AlphaFoldDB" id="A0A2G3PJ46"/>
<sequence length="539" mass="55697">MILGGIMKVVVAIEVLIAGALVLSHDVGGLWWAGIVAAIALSATLVPLPGRMSLAERTGLRLGLWRRRLIGAAESDGSKPDQAPFDIPVSGSNAVGARWDGTALVTVVRIDTPPPTLSFLDPSGCRGLPPIPLAALAECVRQFDIRLESVDVISHGIRTHGTGPVAQVYRRTLGPLPANAYRSVLVVLRLDPSHCPDAVARRGGGSEGALRTAMIATRRVANRLAGQGLSASILTAAQITSATGHLAHGADTGEVREDWDAVTSDRLRMRTYAVDPVHLAEVLDTVWAVPSVSTTVTMRLSPAGPGEVAMRTLVRFNSASLAHSAITGLIELPGRQRTALAASLPVGAAAELPPIGRQTVPLESLSEVALSATGCGQLIGADHAGRAVAVDLLGGHAHRVSIAGGLHLAQQVLLRAIAVGARVLVYTDHGAVWQQFVTAVGDPGLLALAGGRNPHGQYTVAVFHGVAPAPVDAPTVITVVPPGSPGSPGEPADVRLEQNEAAPQDIWVATPTGSAMVTMVATPDEMAFIGSTLPVPSRV</sequence>
<keyword evidence="4 7" id="KW-0812">Transmembrane</keyword>
<accession>A0A2G3PJ46</accession>
<dbReference type="NCBIfam" id="TIGR03923">
    <property type="entry name" value="T7SS_EccE"/>
    <property type="match status" value="1"/>
</dbReference>
<dbReference type="EMBL" id="PEBD01000010">
    <property type="protein sequence ID" value="PHV65834.1"/>
    <property type="molecule type" value="Genomic_DNA"/>
</dbReference>